<proteinExistence type="predicted"/>
<accession>A0A7W7YCT2</accession>
<comment type="caution">
    <text evidence="1">The sequence shown here is derived from an EMBL/GenBank/DDBJ whole genome shotgun (WGS) entry which is preliminary data.</text>
</comment>
<reference evidence="1 2" key="1">
    <citation type="submission" date="2020-08" db="EMBL/GenBank/DDBJ databases">
        <title>Genomic Encyclopedia of Type Strains, Phase IV (KMG-IV): sequencing the most valuable type-strain genomes for metagenomic binning, comparative biology and taxonomic classification.</title>
        <authorList>
            <person name="Goeker M."/>
        </authorList>
    </citation>
    <scope>NUCLEOTIDE SEQUENCE [LARGE SCALE GENOMIC DNA]</scope>
    <source>
        <strain evidence="1 2">DSM 12252</strain>
    </source>
</reference>
<evidence type="ECO:0000313" key="1">
    <source>
        <dbReference type="EMBL" id="MBB5033823.1"/>
    </source>
</evidence>
<keyword evidence="2" id="KW-1185">Reference proteome</keyword>
<name>A0A7W7YCT2_9BACT</name>
<dbReference type="EMBL" id="JACHIG010000007">
    <property type="protein sequence ID" value="MBB5033823.1"/>
    <property type="molecule type" value="Genomic_DNA"/>
</dbReference>
<dbReference type="RefSeq" id="WP_184341009.1">
    <property type="nucleotide sequence ID" value="NZ_JACHIG010000007.1"/>
</dbReference>
<dbReference type="Proteomes" id="UP000590740">
    <property type="component" value="Unassembled WGS sequence"/>
</dbReference>
<sequence length="109" mass="12920">MNPKKPRKAGFGALALLLLIFWGPHCIQLFYYFTTPPAVISSHRQEYQRLANEESDLATEARMASIRQRSALYLWFHARGLNIDEGDDHESQWESIKRPWQELIQYWRL</sequence>
<protein>
    <submittedName>
        <fullName evidence="1">Uncharacterized protein</fullName>
    </submittedName>
</protein>
<gene>
    <name evidence="1" type="ORF">HNQ65_003413</name>
</gene>
<dbReference type="AlphaFoldDB" id="A0A7W7YCT2"/>
<organism evidence="1 2">
    <name type="scientific">Prosthecobacter vanneervenii</name>
    <dbReference type="NCBI Taxonomy" id="48466"/>
    <lineage>
        <taxon>Bacteria</taxon>
        <taxon>Pseudomonadati</taxon>
        <taxon>Verrucomicrobiota</taxon>
        <taxon>Verrucomicrobiia</taxon>
        <taxon>Verrucomicrobiales</taxon>
        <taxon>Verrucomicrobiaceae</taxon>
        <taxon>Prosthecobacter</taxon>
    </lineage>
</organism>
<evidence type="ECO:0000313" key="2">
    <source>
        <dbReference type="Proteomes" id="UP000590740"/>
    </source>
</evidence>